<dbReference type="Proteomes" id="UP001060085">
    <property type="component" value="Linkage Group LG08"/>
</dbReference>
<protein>
    <submittedName>
        <fullName evidence="1">Uncharacterized protein</fullName>
    </submittedName>
</protein>
<comment type="caution">
    <text evidence="1">The sequence shown here is derived from an EMBL/GenBank/DDBJ whole genome shotgun (WGS) entry which is preliminary data.</text>
</comment>
<gene>
    <name evidence="1" type="ORF">M9H77_35381</name>
</gene>
<accession>A0ACB9ZRE7</accession>
<dbReference type="EMBL" id="CM044708">
    <property type="protein sequence ID" value="KAI5649376.1"/>
    <property type="molecule type" value="Genomic_DNA"/>
</dbReference>
<evidence type="ECO:0000313" key="2">
    <source>
        <dbReference type="Proteomes" id="UP001060085"/>
    </source>
</evidence>
<reference evidence="2" key="1">
    <citation type="journal article" date="2023" name="Nat. Plants">
        <title>Single-cell RNA sequencing provides a high-resolution roadmap for understanding the multicellular compartmentation of specialized metabolism.</title>
        <authorList>
            <person name="Sun S."/>
            <person name="Shen X."/>
            <person name="Li Y."/>
            <person name="Li Y."/>
            <person name="Wang S."/>
            <person name="Li R."/>
            <person name="Zhang H."/>
            <person name="Shen G."/>
            <person name="Guo B."/>
            <person name="Wei J."/>
            <person name="Xu J."/>
            <person name="St-Pierre B."/>
            <person name="Chen S."/>
            <person name="Sun C."/>
        </authorList>
    </citation>
    <scope>NUCLEOTIDE SEQUENCE [LARGE SCALE GENOMIC DNA]</scope>
</reference>
<proteinExistence type="predicted"/>
<sequence length="148" mass="16669">MLEEVPAHMHPGPIVFDVLMRQHEHRSGLIWSGDRETSITDLQCRRFGRNLFQAYSGSPSRLMDIIDRMGLGGVFRCGYIGSTTLLFLLYLVHVRYPICCRILRPSTLTLLPPPSTSGSSTPHMPISYASSSDSYEHDDERTDEVTPT</sequence>
<keyword evidence="2" id="KW-1185">Reference proteome</keyword>
<name>A0ACB9ZRE7_CATRO</name>
<evidence type="ECO:0000313" key="1">
    <source>
        <dbReference type="EMBL" id="KAI5649376.1"/>
    </source>
</evidence>
<organism evidence="1 2">
    <name type="scientific">Catharanthus roseus</name>
    <name type="common">Madagascar periwinkle</name>
    <name type="synonym">Vinca rosea</name>
    <dbReference type="NCBI Taxonomy" id="4058"/>
    <lineage>
        <taxon>Eukaryota</taxon>
        <taxon>Viridiplantae</taxon>
        <taxon>Streptophyta</taxon>
        <taxon>Embryophyta</taxon>
        <taxon>Tracheophyta</taxon>
        <taxon>Spermatophyta</taxon>
        <taxon>Magnoliopsida</taxon>
        <taxon>eudicotyledons</taxon>
        <taxon>Gunneridae</taxon>
        <taxon>Pentapetalae</taxon>
        <taxon>asterids</taxon>
        <taxon>lamiids</taxon>
        <taxon>Gentianales</taxon>
        <taxon>Apocynaceae</taxon>
        <taxon>Rauvolfioideae</taxon>
        <taxon>Vinceae</taxon>
        <taxon>Catharanthinae</taxon>
        <taxon>Catharanthus</taxon>
    </lineage>
</organism>